<evidence type="ECO:0000313" key="4">
    <source>
        <dbReference type="Proteomes" id="UP001359485"/>
    </source>
</evidence>
<dbReference type="EMBL" id="JAWJWE010000001">
    <property type="protein sequence ID" value="KAK6645143.1"/>
    <property type="molecule type" value="Genomic_DNA"/>
</dbReference>
<keyword evidence="1" id="KW-0732">Signal</keyword>
<dbReference type="Proteomes" id="UP001359485">
    <property type="component" value="Unassembled WGS sequence"/>
</dbReference>
<comment type="caution">
    <text evidence="3">The sequence shown here is derived from an EMBL/GenBank/DDBJ whole genome shotgun (WGS) entry which is preliminary data.</text>
</comment>
<dbReference type="AlphaFoldDB" id="A0AAN8XPQ9"/>
<feature type="signal peptide" evidence="1">
    <location>
        <begin position="1"/>
        <end position="16"/>
    </location>
</feature>
<evidence type="ECO:0000313" key="3">
    <source>
        <dbReference type="EMBL" id="KAK6645143.1"/>
    </source>
</evidence>
<dbReference type="EMBL" id="JAWJWF010000004">
    <property type="protein sequence ID" value="KAK6633826.1"/>
    <property type="molecule type" value="Genomic_DNA"/>
</dbReference>
<reference evidence="3 5" key="1">
    <citation type="submission" date="2023-10" db="EMBL/GenBank/DDBJ databases">
        <title>Genomes of two closely related lineages of the louse Polyplax serrata with different host specificities.</title>
        <authorList>
            <person name="Martinu J."/>
            <person name="Tarabai H."/>
            <person name="Stefka J."/>
            <person name="Hypsa V."/>
        </authorList>
    </citation>
    <scope>NUCLEOTIDE SEQUENCE [LARGE SCALE GENOMIC DNA]</scope>
    <source>
        <strain evidence="2">98ZLc_SE</strain>
        <strain evidence="3">HR10_N</strain>
    </source>
</reference>
<evidence type="ECO:0000313" key="2">
    <source>
        <dbReference type="EMBL" id="KAK6633826.1"/>
    </source>
</evidence>
<dbReference type="Proteomes" id="UP001372834">
    <property type="component" value="Unassembled WGS sequence"/>
</dbReference>
<organism evidence="3 5">
    <name type="scientific">Polyplax serrata</name>
    <name type="common">Common mouse louse</name>
    <dbReference type="NCBI Taxonomy" id="468196"/>
    <lineage>
        <taxon>Eukaryota</taxon>
        <taxon>Metazoa</taxon>
        <taxon>Ecdysozoa</taxon>
        <taxon>Arthropoda</taxon>
        <taxon>Hexapoda</taxon>
        <taxon>Insecta</taxon>
        <taxon>Pterygota</taxon>
        <taxon>Neoptera</taxon>
        <taxon>Paraneoptera</taxon>
        <taxon>Psocodea</taxon>
        <taxon>Troctomorpha</taxon>
        <taxon>Phthiraptera</taxon>
        <taxon>Anoplura</taxon>
        <taxon>Polyplacidae</taxon>
        <taxon>Polyplax</taxon>
    </lineage>
</organism>
<feature type="chain" id="PRO_5043036598" description="Venom protein" evidence="1">
    <location>
        <begin position="17"/>
        <end position="255"/>
    </location>
</feature>
<name>A0AAN8XPQ9_POLSC</name>
<keyword evidence="4" id="KW-1185">Reference proteome</keyword>
<evidence type="ECO:0000313" key="5">
    <source>
        <dbReference type="Proteomes" id="UP001372834"/>
    </source>
</evidence>
<gene>
    <name evidence="3" type="ORF">RUM43_001419</name>
    <name evidence="2" type="ORF">RUM44_004433</name>
</gene>
<accession>A0AAN8XPQ9</accession>
<sequence length="255" mass="29381">MRPLLTAVFVFSVAVASQLSPEYDLLRQIESAKTRFDNDFLLGVWYRSNEAIVESREKLLHLYTRYTVQQAEQVTDHIGKYRNLTLHEASQKRDKLLAKKNIPQLLQLADCIFQNEDKTIQAYKITGYNLHNCIRMAQVETETRYLQVVKNFEHIKNVSIEMHEYYTNKVDNCLDKMCVIASLIQSVIHYEKLQEDIATNVTEINGINTKYLLANIALGCVSNSMAQVEENYNVGKNLIDDCLKNEVQNQSPTPV</sequence>
<protein>
    <recommendedName>
        <fullName evidence="6">Venom protein</fullName>
    </recommendedName>
</protein>
<evidence type="ECO:0008006" key="6">
    <source>
        <dbReference type="Google" id="ProtNLM"/>
    </source>
</evidence>
<evidence type="ECO:0000256" key="1">
    <source>
        <dbReference type="SAM" id="SignalP"/>
    </source>
</evidence>
<proteinExistence type="predicted"/>